<feature type="domain" description="Carbohydrate kinase PfkB" evidence="11">
    <location>
        <begin position="10"/>
        <end position="70"/>
    </location>
</feature>
<evidence type="ECO:0000256" key="3">
    <source>
        <dbReference type="ARBA" id="ARBA00010688"/>
    </source>
</evidence>
<evidence type="ECO:0000313" key="13">
    <source>
        <dbReference type="Proteomes" id="UP000289738"/>
    </source>
</evidence>
<keyword evidence="9 10" id="KW-0067">ATP-binding</keyword>
<dbReference type="Gene3D" id="3.40.1190.20">
    <property type="match status" value="1"/>
</dbReference>
<dbReference type="InterPro" id="IPR001805">
    <property type="entry name" value="Adenokinase"/>
</dbReference>
<dbReference type="EC" id="2.7.1.20" evidence="4 10"/>
<evidence type="ECO:0000256" key="7">
    <source>
        <dbReference type="ARBA" id="ARBA00022741"/>
    </source>
</evidence>
<sequence length="80" mass="9082">MQQNNMSFETMSLVANLAAANCYKSEHLKRPENWALVEKAKYYYIAGFFLTLSPDSIQLVAEHAVANNKNLGRATMQTRQ</sequence>
<evidence type="ECO:0000256" key="1">
    <source>
        <dbReference type="ARBA" id="ARBA00001946"/>
    </source>
</evidence>
<evidence type="ECO:0000256" key="5">
    <source>
        <dbReference type="ARBA" id="ARBA00022679"/>
    </source>
</evidence>
<comment type="caution">
    <text evidence="12">The sequence shown here is derived from an EMBL/GenBank/DDBJ whole genome shotgun (WGS) entry which is preliminary data.</text>
</comment>
<dbReference type="GO" id="GO:0004001">
    <property type="term" value="F:adenosine kinase activity"/>
    <property type="evidence" value="ECO:0007669"/>
    <property type="project" value="UniProtKB-UniRule"/>
</dbReference>
<keyword evidence="8 10" id="KW-0418">Kinase</keyword>
<evidence type="ECO:0000256" key="8">
    <source>
        <dbReference type="ARBA" id="ARBA00022777"/>
    </source>
</evidence>
<evidence type="ECO:0000256" key="2">
    <source>
        <dbReference type="ARBA" id="ARBA00004801"/>
    </source>
</evidence>
<keyword evidence="7 10" id="KW-0547">Nucleotide-binding</keyword>
<dbReference type="EMBL" id="SDMP01000016">
    <property type="protein sequence ID" value="RYR04388.1"/>
    <property type="molecule type" value="Genomic_DNA"/>
</dbReference>
<reference evidence="12 13" key="1">
    <citation type="submission" date="2019-01" db="EMBL/GenBank/DDBJ databases">
        <title>Sequencing of cultivated peanut Arachis hypogaea provides insights into genome evolution and oil improvement.</title>
        <authorList>
            <person name="Chen X."/>
        </authorList>
    </citation>
    <scope>NUCLEOTIDE SEQUENCE [LARGE SCALE GENOMIC DNA]</scope>
    <source>
        <strain evidence="13">cv. Fuhuasheng</strain>
        <tissue evidence="12">Leaves</tissue>
    </source>
</reference>
<dbReference type="GO" id="GO:0044209">
    <property type="term" value="P:AMP salvage"/>
    <property type="evidence" value="ECO:0007669"/>
    <property type="project" value="UniProtKB-UniRule"/>
</dbReference>
<evidence type="ECO:0000256" key="4">
    <source>
        <dbReference type="ARBA" id="ARBA00012119"/>
    </source>
</evidence>
<dbReference type="UniPathway" id="UPA00588">
    <property type="reaction ID" value="UER00659"/>
</dbReference>
<organism evidence="12 13">
    <name type="scientific">Arachis hypogaea</name>
    <name type="common">Peanut</name>
    <dbReference type="NCBI Taxonomy" id="3818"/>
    <lineage>
        <taxon>Eukaryota</taxon>
        <taxon>Viridiplantae</taxon>
        <taxon>Streptophyta</taxon>
        <taxon>Embryophyta</taxon>
        <taxon>Tracheophyta</taxon>
        <taxon>Spermatophyta</taxon>
        <taxon>Magnoliopsida</taxon>
        <taxon>eudicotyledons</taxon>
        <taxon>Gunneridae</taxon>
        <taxon>Pentapetalae</taxon>
        <taxon>rosids</taxon>
        <taxon>fabids</taxon>
        <taxon>Fabales</taxon>
        <taxon>Fabaceae</taxon>
        <taxon>Papilionoideae</taxon>
        <taxon>50 kb inversion clade</taxon>
        <taxon>dalbergioids sensu lato</taxon>
        <taxon>Dalbergieae</taxon>
        <taxon>Pterocarpus clade</taxon>
        <taxon>Arachis</taxon>
    </lineage>
</organism>
<evidence type="ECO:0000259" key="11">
    <source>
        <dbReference type="Pfam" id="PF00294"/>
    </source>
</evidence>
<comment type="similarity">
    <text evidence="3 10">Belongs to the carbohydrate kinase PfkB family.</text>
</comment>
<keyword evidence="5 10" id="KW-0808">Transferase</keyword>
<proteinExistence type="inferred from homology"/>
<dbReference type="Proteomes" id="UP000289738">
    <property type="component" value="Chromosome B06"/>
</dbReference>
<keyword evidence="13" id="KW-1185">Reference proteome</keyword>
<name>A0A444YR72_ARAHY</name>
<dbReference type="GO" id="GO:0005634">
    <property type="term" value="C:nucleus"/>
    <property type="evidence" value="ECO:0007669"/>
    <property type="project" value="TreeGrafter"/>
</dbReference>
<keyword evidence="10" id="KW-0460">Magnesium</keyword>
<evidence type="ECO:0000256" key="9">
    <source>
        <dbReference type="ARBA" id="ARBA00022840"/>
    </source>
</evidence>
<comment type="cofactor">
    <cofactor evidence="1 10">
        <name>Mg(2+)</name>
        <dbReference type="ChEBI" id="CHEBI:18420"/>
    </cofactor>
</comment>
<evidence type="ECO:0000256" key="10">
    <source>
        <dbReference type="RuleBase" id="RU368116"/>
    </source>
</evidence>
<protein>
    <recommendedName>
        <fullName evidence="4 10">Adenosine kinase</fullName>
        <shortName evidence="10">AK</shortName>
        <ecNumber evidence="4 10">2.7.1.20</ecNumber>
    </recommendedName>
    <alternativeName>
        <fullName evidence="10">Adenosine 5'-phosphotransferase</fullName>
    </alternativeName>
</protein>
<comment type="function">
    <text evidence="10">ATP dependent phosphorylation of adenosine and other related nucleoside analogs to monophosphate derivatives.</text>
</comment>
<comment type="catalytic activity">
    <reaction evidence="10">
        <text>adenosine + ATP = AMP + ADP + H(+)</text>
        <dbReference type="Rhea" id="RHEA:20824"/>
        <dbReference type="ChEBI" id="CHEBI:15378"/>
        <dbReference type="ChEBI" id="CHEBI:16335"/>
        <dbReference type="ChEBI" id="CHEBI:30616"/>
        <dbReference type="ChEBI" id="CHEBI:456215"/>
        <dbReference type="ChEBI" id="CHEBI:456216"/>
        <dbReference type="EC" id="2.7.1.20"/>
    </reaction>
</comment>
<comment type="pathway">
    <text evidence="2 10">Purine metabolism; AMP biosynthesis via salvage pathway; AMP from adenosine: step 1/1.</text>
</comment>
<dbReference type="Pfam" id="PF00294">
    <property type="entry name" value="PfkB"/>
    <property type="match status" value="1"/>
</dbReference>
<dbReference type="InterPro" id="IPR029056">
    <property type="entry name" value="Ribokinase-like"/>
</dbReference>
<evidence type="ECO:0000313" key="12">
    <source>
        <dbReference type="EMBL" id="RYR04388.1"/>
    </source>
</evidence>
<gene>
    <name evidence="12" type="ORF">Ahy_B06g084108</name>
</gene>
<accession>A0A444YR72</accession>
<dbReference type="PANTHER" id="PTHR45769:SF3">
    <property type="entry name" value="ADENOSINE KINASE"/>
    <property type="match status" value="1"/>
</dbReference>
<dbReference type="AlphaFoldDB" id="A0A444YR72"/>
<evidence type="ECO:0000256" key="6">
    <source>
        <dbReference type="ARBA" id="ARBA00022726"/>
    </source>
</evidence>
<keyword evidence="6 10" id="KW-0660">Purine salvage</keyword>
<dbReference type="PANTHER" id="PTHR45769">
    <property type="entry name" value="ADENOSINE KINASE"/>
    <property type="match status" value="1"/>
</dbReference>
<dbReference type="InterPro" id="IPR011611">
    <property type="entry name" value="PfkB_dom"/>
</dbReference>
<dbReference type="GO" id="GO:0006144">
    <property type="term" value="P:purine nucleobase metabolic process"/>
    <property type="evidence" value="ECO:0007669"/>
    <property type="project" value="TreeGrafter"/>
</dbReference>
<dbReference type="GO" id="GO:0006166">
    <property type="term" value="P:purine ribonucleoside salvage"/>
    <property type="evidence" value="ECO:0007669"/>
    <property type="project" value="UniProtKB-KW"/>
</dbReference>
<dbReference type="GO" id="GO:0005524">
    <property type="term" value="F:ATP binding"/>
    <property type="evidence" value="ECO:0007669"/>
    <property type="project" value="UniProtKB-UniRule"/>
</dbReference>
<dbReference type="GO" id="GO:0005829">
    <property type="term" value="C:cytosol"/>
    <property type="evidence" value="ECO:0007669"/>
    <property type="project" value="TreeGrafter"/>
</dbReference>